<feature type="signal peptide" evidence="2">
    <location>
        <begin position="1"/>
        <end position="17"/>
    </location>
</feature>
<evidence type="ECO:0008006" key="5">
    <source>
        <dbReference type="Google" id="ProtNLM"/>
    </source>
</evidence>
<accession>A0A4U6W2G0</accession>
<evidence type="ECO:0000313" key="3">
    <source>
        <dbReference type="EMBL" id="TKW36152.1"/>
    </source>
</evidence>
<protein>
    <recommendedName>
        <fullName evidence="5">Secreted protein</fullName>
    </recommendedName>
</protein>
<keyword evidence="4" id="KW-1185">Reference proteome</keyword>
<evidence type="ECO:0000256" key="2">
    <source>
        <dbReference type="SAM" id="SignalP"/>
    </source>
</evidence>
<dbReference type="Gramene" id="TKW36152">
    <property type="protein sequence ID" value="TKW36152"/>
    <property type="gene ID" value="SEVIR_2G421900v2"/>
</dbReference>
<dbReference type="EMBL" id="CM016553">
    <property type="protein sequence ID" value="TKW36152.1"/>
    <property type="molecule type" value="Genomic_DNA"/>
</dbReference>
<dbReference type="Proteomes" id="UP000298652">
    <property type="component" value="Chromosome 2"/>
</dbReference>
<keyword evidence="2" id="KW-0732">Signal</keyword>
<feature type="compositionally biased region" description="Basic residues" evidence="1">
    <location>
        <begin position="84"/>
        <end position="94"/>
    </location>
</feature>
<evidence type="ECO:0000313" key="4">
    <source>
        <dbReference type="Proteomes" id="UP000298652"/>
    </source>
</evidence>
<sequence>MFDIRGLLLLLLHCCRCRHGSRTCTLRTLNLQIENFLSVPHLKGTATAHFAILHCVGAAGHGRGGRQHRQGPPPPSSGAGPRQLMRKGCRRRGCRCSPGWR</sequence>
<gene>
    <name evidence="3" type="ORF">SEVIR_2G421900v2</name>
</gene>
<organism evidence="3 4">
    <name type="scientific">Setaria viridis</name>
    <name type="common">Green bristlegrass</name>
    <name type="synonym">Setaria italica subsp. viridis</name>
    <dbReference type="NCBI Taxonomy" id="4556"/>
    <lineage>
        <taxon>Eukaryota</taxon>
        <taxon>Viridiplantae</taxon>
        <taxon>Streptophyta</taxon>
        <taxon>Embryophyta</taxon>
        <taxon>Tracheophyta</taxon>
        <taxon>Spermatophyta</taxon>
        <taxon>Magnoliopsida</taxon>
        <taxon>Liliopsida</taxon>
        <taxon>Poales</taxon>
        <taxon>Poaceae</taxon>
        <taxon>PACMAD clade</taxon>
        <taxon>Panicoideae</taxon>
        <taxon>Panicodae</taxon>
        <taxon>Paniceae</taxon>
        <taxon>Cenchrinae</taxon>
        <taxon>Setaria</taxon>
    </lineage>
</organism>
<feature type="chain" id="PRO_5020310590" description="Secreted protein" evidence="2">
    <location>
        <begin position="18"/>
        <end position="101"/>
    </location>
</feature>
<reference evidence="3" key="1">
    <citation type="submission" date="2019-03" db="EMBL/GenBank/DDBJ databases">
        <title>WGS assembly of Setaria viridis.</title>
        <authorList>
            <person name="Huang P."/>
            <person name="Jenkins J."/>
            <person name="Grimwood J."/>
            <person name="Barry K."/>
            <person name="Healey A."/>
            <person name="Mamidi S."/>
            <person name="Sreedasyam A."/>
            <person name="Shu S."/>
            <person name="Feldman M."/>
            <person name="Wu J."/>
            <person name="Yu Y."/>
            <person name="Chen C."/>
            <person name="Johnson J."/>
            <person name="Rokhsar D."/>
            <person name="Baxter I."/>
            <person name="Schmutz J."/>
            <person name="Brutnell T."/>
            <person name="Kellogg E."/>
        </authorList>
    </citation>
    <scope>NUCLEOTIDE SEQUENCE [LARGE SCALE GENOMIC DNA]</scope>
</reference>
<dbReference type="AlphaFoldDB" id="A0A4U6W2G0"/>
<feature type="region of interest" description="Disordered" evidence="1">
    <location>
        <begin position="60"/>
        <end position="101"/>
    </location>
</feature>
<name>A0A4U6W2G0_SETVI</name>
<proteinExistence type="predicted"/>
<evidence type="ECO:0000256" key="1">
    <source>
        <dbReference type="SAM" id="MobiDB-lite"/>
    </source>
</evidence>